<dbReference type="EMBL" id="FN595753">
    <property type="protein sequence ID" value="CBI27367.3"/>
    <property type="molecule type" value="Genomic_DNA"/>
</dbReference>
<evidence type="ECO:0000259" key="1">
    <source>
        <dbReference type="PROSITE" id="PS50404"/>
    </source>
</evidence>
<name>D7TA45_VITVI</name>
<dbReference type="InterPro" id="IPR004045">
    <property type="entry name" value="Glutathione_S-Trfase_N"/>
</dbReference>
<proteinExistence type="predicted"/>
<dbReference type="AlphaFoldDB" id="D7TA45"/>
<dbReference type="eggNOG" id="KOG0867">
    <property type="taxonomic scope" value="Eukaryota"/>
</dbReference>
<reference evidence="3" key="1">
    <citation type="journal article" date="2007" name="Nature">
        <title>The grapevine genome sequence suggests ancestral hexaploidization in major angiosperm phyla.</title>
        <authorList>
            <consortium name="The French-Italian Public Consortium for Grapevine Genome Characterization."/>
            <person name="Jaillon O."/>
            <person name="Aury J.-M."/>
            <person name="Noel B."/>
            <person name="Policriti A."/>
            <person name="Clepet C."/>
            <person name="Casagrande A."/>
            <person name="Choisne N."/>
            <person name="Aubourg S."/>
            <person name="Vitulo N."/>
            <person name="Jubin C."/>
            <person name="Vezzi A."/>
            <person name="Legeai F."/>
            <person name="Hugueney P."/>
            <person name="Dasilva C."/>
            <person name="Horner D."/>
            <person name="Mica E."/>
            <person name="Jublot D."/>
            <person name="Poulain J."/>
            <person name="Bruyere C."/>
            <person name="Billault A."/>
            <person name="Segurens B."/>
            <person name="Gouyvenoux M."/>
            <person name="Ugarte E."/>
            <person name="Cattonaro F."/>
            <person name="Anthouard V."/>
            <person name="Vico V."/>
            <person name="Del Fabbro C."/>
            <person name="Alaux M."/>
            <person name="Di Gaspero G."/>
            <person name="Dumas V."/>
            <person name="Felice N."/>
            <person name="Paillard S."/>
            <person name="Juman I."/>
            <person name="Moroldo M."/>
            <person name="Scalabrin S."/>
            <person name="Canaguier A."/>
            <person name="Le Clainche I."/>
            <person name="Malacrida G."/>
            <person name="Durand E."/>
            <person name="Pesole G."/>
            <person name="Laucou V."/>
            <person name="Chatelet P."/>
            <person name="Merdinoglu D."/>
            <person name="Delledonne M."/>
            <person name="Pezzotti M."/>
            <person name="Lecharny A."/>
            <person name="Scarpelli C."/>
            <person name="Artiguenave F."/>
            <person name="Pe M.E."/>
            <person name="Valle G."/>
            <person name="Morgante M."/>
            <person name="Caboche M."/>
            <person name="Adam-Blondon A.-F."/>
            <person name="Weissenbach J."/>
            <person name="Quetier F."/>
            <person name="Wincker P."/>
        </authorList>
    </citation>
    <scope>NUCLEOTIDE SEQUENCE [LARGE SCALE GENOMIC DNA]</scope>
    <source>
        <strain evidence="3">cv. Pinot noir / PN40024</strain>
    </source>
</reference>
<dbReference type="PROSITE" id="PS50404">
    <property type="entry name" value="GST_NTER"/>
    <property type="match status" value="1"/>
</dbReference>
<dbReference type="OMA" id="VEFEIIH"/>
<dbReference type="InterPro" id="IPR036249">
    <property type="entry name" value="Thioredoxin-like_sf"/>
</dbReference>
<accession>D7TA45</accession>
<dbReference type="SUPFAM" id="SSF52833">
    <property type="entry name" value="Thioredoxin-like"/>
    <property type="match status" value="1"/>
</dbReference>
<feature type="domain" description="GST N-terminal" evidence="1">
    <location>
        <begin position="1"/>
        <end position="63"/>
    </location>
</feature>
<evidence type="ECO:0000313" key="2">
    <source>
        <dbReference type="EMBL" id="CBI27367.3"/>
    </source>
</evidence>
<dbReference type="InParanoid" id="D7TA45"/>
<organism evidence="2 3">
    <name type="scientific">Vitis vinifera</name>
    <name type="common">Grape</name>
    <dbReference type="NCBI Taxonomy" id="29760"/>
    <lineage>
        <taxon>Eukaryota</taxon>
        <taxon>Viridiplantae</taxon>
        <taxon>Streptophyta</taxon>
        <taxon>Embryophyta</taxon>
        <taxon>Tracheophyta</taxon>
        <taxon>Spermatophyta</taxon>
        <taxon>Magnoliopsida</taxon>
        <taxon>eudicotyledons</taxon>
        <taxon>Gunneridae</taxon>
        <taxon>Pentapetalae</taxon>
        <taxon>rosids</taxon>
        <taxon>Vitales</taxon>
        <taxon>Vitaceae</taxon>
        <taxon>Viteae</taxon>
        <taxon>Vitis</taxon>
    </lineage>
</organism>
<protein>
    <recommendedName>
        <fullName evidence="1">GST N-terminal domain-containing protein</fullName>
    </recommendedName>
</protein>
<dbReference type="Proteomes" id="UP000009183">
    <property type="component" value="Chromosome 4"/>
</dbReference>
<dbReference type="HOGENOM" id="CLU_2890383_0_0_1"/>
<dbReference type="Gene3D" id="3.40.30.10">
    <property type="entry name" value="Glutaredoxin"/>
    <property type="match status" value="1"/>
</dbReference>
<dbReference type="PaxDb" id="29760-VIT_04s0079g00750.t01"/>
<gene>
    <name evidence="2" type="ordered locus">VIT_04s0079g00750</name>
</gene>
<dbReference type="Pfam" id="PF02798">
    <property type="entry name" value="GST_N"/>
    <property type="match status" value="1"/>
</dbReference>
<keyword evidence="3" id="KW-1185">Reference proteome</keyword>
<dbReference type="OrthoDB" id="422574at2759"/>
<sequence>MVVKVYGSVRAAFPQRVLACLIEKGVEFEVVHMDLDSGDQKRPHFLLLPLPSLFQQNNLYLII</sequence>
<evidence type="ECO:0000313" key="3">
    <source>
        <dbReference type="Proteomes" id="UP000009183"/>
    </source>
</evidence>
<dbReference type="STRING" id="29760.D7TA45"/>